<sequence length="48" mass="5293">TIYNRSCNRNSTLRLQTCPATTSSKLSRGNNDSTITTITIRKNGYRGG</sequence>
<evidence type="ECO:0000313" key="2">
    <source>
        <dbReference type="Proteomes" id="UP000015105"/>
    </source>
</evidence>
<reference evidence="1" key="3">
    <citation type="journal article" date="2017" name="Nature">
        <title>Genome sequence of the progenitor of the wheat D genome Aegilops tauschii.</title>
        <authorList>
            <person name="Luo M.C."/>
            <person name="Gu Y.Q."/>
            <person name="Puiu D."/>
            <person name="Wang H."/>
            <person name="Twardziok S.O."/>
            <person name="Deal K.R."/>
            <person name="Huo N."/>
            <person name="Zhu T."/>
            <person name="Wang L."/>
            <person name="Wang Y."/>
            <person name="McGuire P.E."/>
            <person name="Liu S."/>
            <person name="Long H."/>
            <person name="Ramasamy R.K."/>
            <person name="Rodriguez J.C."/>
            <person name="Van S.L."/>
            <person name="Yuan L."/>
            <person name="Wang Z."/>
            <person name="Xia Z."/>
            <person name="Xiao L."/>
            <person name="Anderson O.D."/>
            <person name="Ouyang S."/>
            <person name="Liang Y."/>
            <person name="Zimin A.V."/>
            <person name="Pertea G."/>
            <person name="Qi P."/>
            <person name="Bennetzen J.L."/>
            <person name="Dai X."/>
            <person name="Dawson M.W."/>
            <person name="Muller H.G."/>
            <person name="Kugler K."/>
            <person name="Rivarola-Duarte L."/>
            <person name="Spannagl M."/>
            <person name="Mayer K.F.X."/>
            <person name="Lu F.H."/>
            <person name="Bevan M.W."/>
            <person name="Leroy P."/>
            <person name="Li P."/>
            <person name="You F.M."/>
            <person name="Sun Q."/>
            <person name="Liu Z."/>
            <person name="Lyons E."/>
            <person name="Wicker T."/>
            <person name="Salzberg S.L."/>
            <person name="Devos K.M."/>
            <person name="Dvorak J."/>
        </authorList>
    </citation>
    <scope>NUCLEOTIDE SEQUENCE [LARGE SCALE GENOMIC DNA]</scope>
    <source>
        <strain evidence="1">cv. AL8/78</strain>
    </source>
</reference>
<reference evidence="2" key="2">
    <citation type="journal article" date="2017" name="Nat. Plants">
        <title>The Aegilops tauschii genome reveals multiple impacts of transposons.</title>
        <authorList>
            <person name="Zhao G."/>
            <person name="Zou C."/>
            <person name="Li K."/>
            <person name="Wang K."/>
            <person name="Li T."/>
            <person name="Gao L."/>
            <person name="Zhang X."/>
            <person name="Wang H."/>
            <person name="Yang Z."/>
            <person name="Liu X."/>
            <person name="Jiang W."/>
            <person name="Mao L."/>
            <person name="Kong X."/>
            <person name="Jiao Y."/>
            <person name="Jia J."/>
        </authorList>
    </citation>
    <scope>NUCLEOTIDE SEQUENCE [LARGE SCALE GENOMIC DNA]</scope>
    <source>
        <strain evidence="2">cv. AL8/78</strain>
    </source>
</reference>
<keyword evidence="2" id="KW-1185">Reference proteome</keyword>
<name>A0A453ER10_AEGTS</name>
<reference evidence="2" key="1">
    <citation type="journal article" date="2014" name="Science">
        <title>Ancient hybridizations among the ancestral genomes of bread wheat.</title>
        <authorList>
            <consortium name="International Wheat Genome Sequencing Consortium,"/>
            <person name="Marcussen T."/>
            <person name="Sandve S.R."/>
            <person name="Heier L."/>
            <person name="Spannagl M."/>
            <person name="Pfeifer M."/>
            <person name="Jakobsen K.S."/>
            <person name="Wulff B.B."/>
            <person name="Steuernagel B."/>
            <person name="Mayer K.F."/>
            <person name="Olsen O.A."/>
        </authorList>
    </citation>
    <scope>NUCLEOTIDE SEQUENCE [LARGE SCALE GENOMIC DNA]</scope>
    <source>
        <strain evidence="2">cv. AL8/78</strain>
    </source>
</reference>
<proteinExistence type="predicted"/>
<evidence type="ECO:0000313" key="1">
    <source>
        <dbReference type="EnsemblPlants" id="AET3Gv20427400.1"/>
    </source>
</evidence>
<accession>A0A453ER10</accession>
<dbReference type="Proteomes" id="UP000015105">
    <property type="component" value="Chromosome 3D"/>
</dbReference>
<organism evidence="1 2">
    <name type="scientific">Aegilops tauschii subsp. strangulata</name>
    <name type="common">Goatgrass</name>
    <dbReference type="NCBI Taxonomy" id="200361"/>
    <lineage>
        <taxon>Eukaryota</taxon>
        <taxon>Viridiplantae</taxon>
        <taxon>Streptophyta</taxon>
        <taxon>Embryophyta</taxon>
        <taxon>Tracheophyta</taxon>
        <taxon>Spermatophyta</taxon>
        <taxon>Magnoliopsida</taxon>
        <taxon>Liliopsida</taxon>
        <taxon>Poales</taxon>
        <taxon>Poaceae</taxon>
        <taxon>BOP clade</taxon>
        <taxon>Pooideae</taxon>
        <taxon>Triticodae</taxon>
        <taxon>Triticeae</taxon>
        <taxon>Triticinae</taxon>
        <taxon>Aegilops</taxon>
    </lineage>
</organism>
<protein>
    <submittedName>
        <fullName evidence="1">Uncharacterized protein</fullName>
    </submittedName>
</protein>
<reference evidence="1" key="4">
    <citation type="submission" date="2019-03" db="UniProtKB">
        <authorList>
            <consortium name="EnsemblPlants"/>
        </authorList>
    </citation>
    <scope>IDENTIFICATION</scope>
</reference>
<dbReference type="EnsemblPlants" id="AET3Gv20427400.1">
    <property type="protein sequence ID" value="AET3Gv20427400.1"/>
    <property type="gene ID" value="AET3Gv20427400"/>
</dbReference>
<dbReference type="Gramene" id="AET3Gv20427400.1">
    <property type="protein sequence ID" value="AET3Gv20427400.1"/>
    <property type="gene ID" value="AET3Gv20427400"/>
</dbReference>
<reference evidence="1" key="5">
    <citation type="journal article" date="2021" name="G3 (Bethesda)">
        <title>Aegilops tauschii genome assembly Aet v5.0 features greater sequence contiguity and improved annotation.</title>
        <authorList>
            <person name="Wang L."/>
            <person name="Zhu T."/>
            <person name="Rodriguez J.C."/>
            <person name="Deal K.R."/>
            <person name="Dubcovsky J."/>
            <person name="McGuire P.E."/>
            <person name="Lux T."/>
            <person name="Spannagl M."/>
            <person name="Mayer K.F.X."/>
            <person name="Baldrich P."/>
            <person name="Meyers B.C."/>
            <person name="Huo N."/>
            <person name="Gu Y.Q."/>
            <person name="Zhou H."/>
            <person name="Devos K.M."/>
            <person name="Bennetzen J.L."/>
            <person name="Unver T."/>
            <person name="Budak H."/>
            <person name="Gulick P.J."/>
            <person name="Galiba G."/>
            <person name="Kalapos B."/>
            <person name="Nelson D.R."/>
            <person name="Li P."/>
            <person name="You F.M."/>
            <person name="Luo M.C."/>
            <person name="Dvorak J."/>
        </authorList>
    </citation>
    <scope>NUCLEOTIDE SEQUENCE [LARGE SCALE GENOMIC DNA]</scope>
    <source>
        <strain evidence="1">cv. AL8/78</strain>
    </source>
</reference>
<dbReference type="AlphaFoldDB" id="A0A453ER10"/>